<keyword evidence="3" id="KW-1185">Reference proteome</keyword>
<evidence type="ECO:0008006" key="4">
    <source>
        <dbReference type="Google" id="ProtNLM"/>
    </source>
</evidence>
<accession>A0ABW2L748</accession>
<name>A0ABW2L748_9BACT</name>
<feature type="compositionally biased region" description="Low complexity" evidence="1">
    <location>
        <begin position="37"/>
        <end position="59"/>
    </location>
</feature>
<organism evidence="2 3">
    <name type="scientific">Haloferula chungangensis</name>
    <dbReference type="NCBI Taxonomy" id="1048331"/>
    <lineage>
        <taxon>Bacteria</taxon>
        <taxon>Pseudomonadati</taxon>
        <taxon>Verrucomicrobiota</taxon>
        <taxon>Verrucomicrobiia</taxon>
        <taxon>Verrucomicrobiales</taxon>
        <taxon>Verrucomicrobiaceae</taxon>
        <taxon>Haloferula</taxon>
    </lineage>
</organism>
<feature type="region of interest" description="Disordered" evidence="1">
    <location>
        <begin position="25"/>
        <end position="74"/>
    </location>
</feature>
<evidence type="ECO:0000256" key="1">
    <source>
        <dbReference type="SAM" id="MobiDB-lite"/>
    </source>
</evidence>
<protein>
    <recommendedName>
        <fullName evidence="4">HEAT repeat domain-containing protein</fullName>
    </recommendedName>
</protein>
<evidence type="ECO:0000313" key="2">
    <source>
        <dbReference type="EMBL" id="MFC7336906.1"/>
    </source>
</evidence>
<gene>
    <name evidence="2" type="ORF">ACFQY0_06935</name>
</gene>
<comment type="caution">
    <text evidence="2">The sequence shown here is derived from an EMBL/GenBank/DDBJ whole genome shotgun (WGS) entry which is preliminary data.</text>
</comment>
<dbReference type="PROSITE" id="PS51257">
    <property type="entry name" value="PROKAR_LIPOPROTEIN"/>
    <property type="match status" value="1"/>
</dbReference>
<reference evidence="3" key="1">
    <citation type="journal article" date="2019" name="Int. J. Syst. Evol. Microbiol.">
        <title>The Global Catalogue of Microorganisms (GCM) 10K type strain sequencing project: providing services to taxonomists for standard genome sequencing and annotation.</title>
        <authorList>
            <consortium name="The Broad Institute Genomics Platform"/>
            <consortium name="The Broad Institute Genome Sequencing Center for Infectious Disease"/>
            <person name="Wu L."/>
            <person name="Ma J."/>
        </authorList>
    </citation>
    <scope>NUCLEOTIDE SEQUENCE [LARGE SCALE GENOMIC DNA]</scope>
    <source>
        <strain evidence="3">CGMCC 4.1467</strain>
    </source>
</reference>
<dbReference type="Proteomes" id="UP001596472">
    <property type="component" value="Unassembled WGS sequence"/>
</dbReference>
<sequence>MKPSFPLTLAASVIACGGAFIAGRASAPKDGSDIKEASASIPERSSRASSGSDLASSRSVKSLRSHEDTGLGESPAAVAEMKRIMETVDPLARAQAWLDFVNTLDPDQFESVVADFRDSGLTRENMSEYSMLLTAWAKTDPLQALDYAKANTGSPFARNTILATWVTSDPEAAIAWANENHDGDRANPYLVGVIRGLAQYDPTRASELMLTMPYSRERGDALGAIIPHVLSQGDDAAKNWASSIEDERLRDGAIQRVSEQLAKDDPRGTAEWLASSGGDAAKGAIDEVMGIWAREDSSAAIAHFESMASGELRTNALRGLSSHMASENPREAASFLDAHAADADDGTYRQFVWRSFREEPAIAADYISRIENEREQEQMYRRTLEGWMRNDLEGASQWLSSAQLPDSVAKHLESRMREIGERDR</sequence>
<evidence type="ECO:0000313" key="3">
    <source>
        <dbReference type="Proteomes" id="UP001596472"/>
    </source>
</evidence>
<dbReference type="EMBL" id="JBHTBS010000003">
    <property type="protein sequence ID" value="MFC7336906.1"/>
    <property type="molecule type" value="Genomic_DNA"/>
</dbReference>
<proteinExistence type="predicted"/>
<dbReference type="RefSeq" id="WP_379710718.1">
    <property type="nucleotide sequence ID" value="NZ_JBHTBS010000003.1"/>
</dbReference>